<comment type="caution">
    <text evidence="2">The sequence shown here is derived from an EMBL/GenBank/DDBJ whole genome shotgun (WGS) entry which is preliminary data.</text>
</comment>
<reference evidence="2 3" key="1">
    <citation type="submission" date="2023-11" db="EMBL/GenBank/DDBJ databases">
        <title>Lentzea sokolovensis, sp. nov., Lentzea kristufkii, sp. nov., and Lentzea miocenensis, sp. nov., rare actinobacteria from Sokolov Coal Basin, Miocene lacustrine sediment, Czech Republic.</title>
        <authorList>
            <person name="Lara A."/>
            <person name="Kotroba L."/>
            <person name="Nouioui I."/>
            <person name="Neumann-Schaal M."/>
            <person name="Mast Y."/>
            <person name="Chronakova A."/>
        </authorList>
    </citation>
    <scope>NUCLEOTIDE SEQUENCE [LARGE SCALE GENOMIC DNA]</scope>
    <source>
        <strain evidence="2 3">BCCO 10_0856</strain>
    </source>
</reference>
<feature type="transmembrane region" description="Helical" evidence="1">
    <location>
        <begin position="43"/>
        <end position="69"/>
    </location>
</feature>
<protein>
    <submittedName>
        <fullName evidence="2">Uncharacterized protein</fullName>
    </submittedName>
</protein>
<keyword evidence="1" id="KW-0472">Membrane</keyword>
<sequence>MAPQADPRWPALAITSAISALAVGLTGQDADLDATAAWPWPLYRLAHVAVITAIATTLVTCTAPLPFVLRGCVGMAGLAALGAALLGGHLAWALPFAWFTVTFFAESWLLAPPESVVAAWVAATFGGVGTIVYMFFRSSLKI</sequence>
<evidence type="ECO:0000256" key="1">
    <source>
        <dbReference type="SAM" id="Phobius"/>
    </source>
</evidence>
<keyword evidence="3" id="KW-1185">Reference proteome</keyword>
<accession>A0ABU4T8F0</accession>
<organism evidence="2 3">
    <name type="scientific">Lentzea miocenica</name>
    <dbReference type="NCBI Taxonomy" id="3095431"/>
    <lineage>
        <taxon>Bacteria</taxon>
        <taxon>Bacillati</taxon>
        <taxon>Actinomycetota</taxon>
        <taxon>Actinomycetes</taxon>
        <taxon>Pseudonocardiales</taxon>
        <taxon>Pseudonocardiaceae</taxon>
        <taxon>Lentzea</taxon>
    </lineage>
</organism>
<keyword evidence="1" id="KW-0812">Transmembrane</keyword>
<gene>
    <name evidence="2" type="ORF">SK803_28665</name>
</gene>
<name>A0ABU4T8F0_9PSEU</name>
<proteinExistence type="predicted"/>
<feature type="transmembrane region" description="Helical" evidence="1">
    <location>
        <begin position="81"/>
        <end position="105"/>
    </location>
</feature>
<dbReference type="Proteomes" id="UP001285521">
    <property type="component" value="Unassembled WGS sequence"/>
</dbReference>
<reference evidence="2 3" key="2">
    <citation type="submission" date="2023-11" db="EMBL/GenBank/DDBJ databases">
        <authorList>
            <person name="Lara A.C."/>
            <person name="Chronakova A."/>
        </authorList>
    </citation>
    <scope>NUCLEOTIDE SEQUENCE [LARGE SCALE GENOMIC DNA]</scope>
    <source>
        <strain evidence="2 3">BCCO 10_0856</strain>
    </source>
</reference>
<evidence type="ECO:0000313" key="3">
    <source>
        <dbReference type="Proteomes" id="UP001285521"/>
    </source>
</evidence>
<dbReference type="EMBL" id="JAXAVW010000025">
    <property type="protein sequence ID" value="MDX8034208.1"/>
    <property type="molecule type" value="Genomic_DNA"/>
</dbReference>
<evidence type="ECO:0000313" key="2">
    <source>
        <dbReference type="EMBL" id="MDX8034208.1"/>
    </source>
</evidence>
<dbReference type="RefSeq" id="WP_319969231.1">
    <property type="nucleotide sequence ID" value="NZ_JAXAVW010000025.1"/>
</dbReference>
<feature type="transmembrane region" description="Helical" evidence="1">
    <location>
        <begin position="117"/>
        <end position="136"/>
    </location>
</feature>
<keyword evidence="1" id="KW-1133">Transmembrane helix</keyword>